<proteinExistence type="predicted"/>
<dbReference type="STRING" id="765440.A0A0C3BEK5"/>
<protein>
    <recommendedName>
        <fullName evidence="9">DUF659 domain-containing protein</fullName>
    </recommendedName>
</protein>
<dbReference type="HOGENOM" id="CLU_033558_0_0_1"/>
<keyword evidence="4" id="KW-0862">Zinc</keyword>
<evidence type="ECO:0000256" key="2">
    <source>
        <dbReference type="ARBA" id="ARBA00022723"/>
    </source>
</evidence>
<comment type="subcellular location">
    <subcellularLocation>
        <location evidence="1">Nucleus</location>
    </subcellularLocation>
</comment>
<reference evidence="6 8" key="1">
    <citation type="submission" date="2014-04" db="EMBL/GenBank/DDBJ databases">
        <authorList>
            <consortium name="DOE Joint Genome Institute"/>
            <person name="Kuo A."/>
            <person name="Tarkka M."/>
            <person name="Buscot F."/>
            <person name="Kohler A."/>
            <person name="Nagy L.G."/>
            <person name="Floudas D."/>
            <person name="Copeland A."/>
            <person name="Barry K.W."/>
            <person name="Cichocki N."/>
            <person name="Veneault-Fourrey C."/>
            <person name="LaButti K."/>
            <person name="Lindquist E.A."/>
            <person name="Lipzen A."/>
            <person name="Lundell T."/>
            <person name="Morin E."/>
            <person name="Murat C."/>
            <person name="Sun H."/>
            <person name="Tunlid A."/>
            <person name="Henrissat B."/>
            <person name="Grigoriev I.V."/>
            <person name="Hibbett D.S."/>
            <person name="Martin F."/>
            <person name="Nordberg H.P."/>
            <person name="Cantor M.N."/>
            <person name="Hua S.X."/>
        </authorList>
    </citation>
    <scope>NUCLEOTIDE SEQUENCE [LARGE SCALE GENOMIC DNA]</scope>
    <source>
        <strain evidence="6 8">F 1598</strain>
    </source>
</reference>
<dbReference type="PANTHER" id="PTHR46481:SF10">
    <property type="entry name" value="ZINC FINGER BED DOMAIN-CONTAINING PROTEIN 39"/>
    <property type="match status" value="1"/>
</dbReference>
<dbReference type="SUPFAM" id="SSF53098">
    <property type="entry name" value="Ribonuclease H-like"/>
    <property type="match status" value="1"/>
</dbReference>
<evidence type="ECO:0000313" key="6">
    <source>
        <dbReference type="EMBL" id="KIM75752.1"/>
    </source>
</evidence>
<evidence type="ECO:0000313" key="7">
    <source>
        <dbReference type="EMBL" id="KIM76154.1"/>
    </source>
</evidence>
<evidence type="ECO:0008006" key="9">
    <source>
        <dbReference type="Google" id="ProtNLM"/>
    </source>
</evidence>
<reference evidence="6" key="3">
    <citation type="submission" date="2015-02" db="EMBL/GenBank/DDBJ databases">
        <title>Evolutionary Origins and Diversification of the Mycorrhizal Mutualists.</title>
        <authorList>
            <consortium name="DOE Joint Genome Institute"/>
            <consortium name="Mycorrhizal Genomics Consortium"/>
            <person name="Kohler A."/>
            <person name="Kuo A."/>
            <person name="Nagy L.G."/>
            <person name="Floudas D."/>
            <person name="Copeland A."/>
            <person name="Barry K.W."/>
            <person name="Cichocki N."/>
            <person name="Veneault-Fourrey C."/>
            <person name="LaButti K."/>
            <person name="Lindquist E.A."/>
            <person name="Lipzen A."/>
            <person name="Lundell T."/>
            <person name="Morin E."/>
            <person name="Murat C."/>
            <person name="Riley R."/>
            <person name="Ohm R."/>
            <person name="Sun H."/>
            <person name="Tunlid A."/>
            <person name="Henrissat B."/>
            <person name="Grigoriev I.V."/>
            <person name="Hibbett D.S."/>
            <person name="Martin F."/>
        </authorList>
    </citation>
    <scope>NUCLEOTIDE SEQUENCE</scope>
    <source>
        <strain evidence="6">F 1598</strain>
    </source>
</reference>
<dbReference type="PANTHER" id="PTHR46481">
    <property type="entry name" value="ZINC FINGER BED DOMAIN-CONTAINING PROTEIN 4"/>
    <property type="match status" value="1"/>
</dbReference>
<evidence type="ECO:0000256" key="5">
    <source>
        <dbReference type="ARBA" id="ARBA00023242"/>
    </source>
</evidence>
<dbReference type="Proteomes" id="UP000054166">
    <property type="component" value="Unassembled WGS sequence"/>
</dbReference>
<evidence type="ECO:0000256" key="1">
    <source>
        <dbReference type="ARBA" id="ARBA00004123"/>
    </source>
</evidence>
<dbReference type="GO" id="GO:0005634">
    <property type="term" value="C:nucleus"/>
    <property type="evidence" value="ECO:0007669"/>
    <property type="project" value="UniProtKB-SubCell"/>
</dbReference>
<gene>
    <name evidence="7" type="ORF">PILCRDRAFT_98795</name>
    <name evidence="6" type="ORF">PILCRDRAFT_98882</name>
</gene>
<organism evidence="6 8">
    <name type="scientific">Piloderma croceum (strain F 1598)</name>
    <dbReference type="NCBI Taxonomy" id="765440"/>
    <lineage>
        <taxon>Eukaryota</taxon>
        <taxon>Fungi</taxon>
        <taxon>Dikarya</taxon>
        <taxon>Basidiomycota</taxon>
        <taxon>Agaricomycotina</taxon>
        <taxon>Agaricomycetes</taxon>
        <taxon>Agaricomycetidae</taxon>
        <taxon>Atheliales</taxon>
        <taxon>Atheliaceae</taxon>
        <taxon>Piloderma</taxon>
    </lineage>
</organism>
<evidence type="ECO:0000256" key="3">
    <source>
        <dbReference type="ARBA" id="ARBA00022771"/>
    </source>
</evidence>
<dbReference type="AlphaFoldDB" id="A0A0C3BEK5"/>
<dbReference type="InterPro" id="IPR052035">
    <property type="entry name" value="ZnF_BED_domain_contain"/>
</dbReference>
<dbReference type="InterPro" id="IPR012337">
    <property type="entry name" value="RNaseH-like_sf"/>
</dbReference>
<evidence type="ECO:0000256" key="4">
    <source>
        <dbReference type="ARBA" id="ARBA00022833"/>
    </source>
</evidence>
<accession>A0A0C3BEK5</accession>
<keyword evidence="8" id="KW-1185">Reference proteome</keyword>
<dbReference type="EMBL" id="KN833043">
    <property type="protein sequence ID" value="KIM75752.1"/>
    <property type="molecule type" value="Genomic_DNA"/>
</dbReference>
<dbReference type="EMBL" id="KN833038">
    <property type="protein sequence ID" value="KIM76154.1"/>
    <property type="molecule type" value="Genomic_DNA"/>
</dbReference>
<keyword evidence="2" id="KW-0479">Metal-binding</keyword>
<keyword evidence="5" id="KW-0539">Nucleus</keyword>
<dbReference type="GO" id="GO:0008270">
    <property type="term" value="F:zinc ion binding"/>
    <property type="evidence" value="ECO:0007669"/>
    <property type="project" value="UniProtKB-KW"/>
</dbReference>
<reference evidence="8" key="2">
    <citation type="submission" date="2015-01" db="EMBL/GenBank/DDBJ databases">
        <title>Evolutionary Origins and Diversification of the Mycorrhizal Mutualists.</title>
        <authorList>
            <consortium name="DOE Joint Genome Institute"/>
            <consortium name="Mycorrhizal Genomics Consortium"/>
            <person name="Kohler A."/>
            <person name="Kuo A."/>
            <person name="Nagy L.G."/>
            <person name="Floudas D."/>
            <person name="Copeland A."/>
            <person name="Barry K.W."/>
            <person name="Cichocki N."/>
            <person name="Veneault-Fourrey C."/>
            <person name="LaButti K."/>
            <person name="Lindquist E.A."/>
            <person name="Lipzen A."/>
            <person name="Lundell T."/>
            <person name="Morin E."/>
            <person name="Murat C."/>
            <person name="Riley R."/>
            <person name="Ohm R."/>
            <person name="Sun H."/>
            <person name="Tunlid A."/>
            <person name="Henrissat B."/>
            <person name="Grigoriev I.V."/>
            <person name="Hibbett D.S."/>
            <person name="Martin F."/>
        </authorList>
    </citation>
    <scope>NUCLEOTIDE SEQUENCE [LARGE SCALE GENOMIC DNA]</scope>
    <source>
        <strain evidence="8">F 1598</strain>
    </source>
</reference>
<evidence type="ECO:0000313" key="8">
    <source>
        <dbReference type="Proteomes" id="UP000054166"/>
    </source>
</evidence>
<name>A0A0C3BEK5_PILCF</name>
<dbReference type="OrthoDB" id="3226942at2759"/>
<keyword evidence="3" id="KW-0863">Zinc-finger</keyword>
<sequence>MDAEAARTQVEEVERLKSRKRLTLLFDGWEDKLRRSLYGTVAAELGTPPTVLSLDELTGHRGTAETYLETVKGALKKMDMEDGKNVIALTTDDPNVMRAFRRLFGNCFFWVLTLPCFLHNLNTIIGKIVAFPTMKAVISQTARIVSFFNASHYWGGQLNMEAKKMDINRTMKTNTESRWYALISQALSVINYNEPLQRTCLRPDAQRKTNGLSPVTNDVINIVIRDANYWKLLQQLIKTCKPLVDAIGNLESRDVNLADCMLELIRCAREMVRIELDVDEDVDFWVHAKAVFNREFHNMNTSLHNLALFLHPLCRKLAISQAAKGRTFDEVCKAALGIARQWRWDQNKAGRLVEDLKQYYHCKGPFAGGQADGVEWWESLEISADKHPLQSFAITILSIVPHSADVERLFSDLGGVQGVKRCNFTVDTFETMGKLCANYAYHIFQRAKALGRSTRRRHAHMHTREGGGINVGLAADILQNFTWTPPLAPQSDDNLEGPEAITDEDIEAAFTDIERRDVETRSNIDPIIEGSEVEAAKVYDLEVLAQVEKGLAPGDFNDETRVVDMTAGATNWDISSLLREKGVSA</sequence>